<organism evidence="1 2">
    <name type="scientific">Hemibagrus guttatus</name>
    <dbReference type="NCBI Taxonomy" id="175788"/>
    <lineage>
        <taxon>Eukaryota</taxon>
        <taxon>Metazoa</taxon>
        <taxon>Chordata</taxon>
        <taxon>Craniata</taxon>
        <taxon>Vertebrata</taxon>
        <taxon>Euteleostomi</taxon>
        <taxon>Actinopterygii</taxon>
        <taxon>Neopterygii</taxon>
        <taxon>Teleostei</taxon>
        <taxon>Ostariophysi</taxon>
        <taxon>Siluriformes</taxon>
        <taxon>Bagridae</taxon>
        <taxon>Hemibagrus</taxon>
    </lineage>
</organism>
<evidence type="ECO:0000313" key="1">
    <source>
        <dbReference type="EMBL" id="KAK3515039.1"/>
    </source>
</evidence>
<dbReference type="EMBL" id="JAUCMX010000020">
    <property type="protein sequence ID" value="KAK3515039.1"/>
    <property type="molecule type" value="Genomic_DNA"/>
</dbReference>
<comment type="caution">
    <text evidence="1">The sequence shown here is derived from an EMBL/GenBank/DDBJ whole genome shotgun (WGS) entry which is preliminary data.</text>
</comment>
<proteinExistence type="predicted"/>
<keyword evidence="2" id="KW-1185">Reference proteome</keyword>
<accession>A0AAE0Q799</accession>
<evidence type="ECO:0000313" key="2">
    <source>
        <dbReference type="Proteomes" id="UP001274896"/>
    </source>
</evidence>
<gene>
    <name evidence="1" type="ORF">QTP70_004029</name>
</gene>
<reference evidence="1" key="1">
    <citation type="submission" date="2023-06" db="EMBL/GenBank/DDBJ databases">
        <title>Male Hemibagrus guttatus genome.</title>
        <authorList>
            <person name="Bian C."/>
        </authorList>
    </citation>
    <scope>NUCLEOTIDE SEQUENCE</scope>
    <source>
        <strain evidence="1">Male_cb2023</strain>
        <tissue evidence="1">Muscle</tissue>
    </source>
</reference>
<dbReference type="AlphaFoldDB" id="A0AAE0Q799"/>
<name>A0AAE0Q799_9TELE</name>
<protein>
    <submittedName>
        <fullName evidence="1">Uncharacterized protein</fullName>
    </submittedName>
</protein>
<dbReference type="Proteomes" id="UP001274896">
    <property type="component" value="Unassembled WGS sequence"/>
</dbReference>
<sequence>MTAFASVSQPELEMELDDIADKDIWVSKFKHLTANVEDVARQKAILAQNHKWSDIENLPKPDKLVFETWNAIPDTYINMKKHAFGVLSDLRIHIRM</sequence>